<evidence type="ECO:0000313" key="2">
    <source>
        <dbReference type="Proteomes" id="UP000029859"/>
    </source>
</evidence>
<dbReference type="RefSeq" id="WP_048195534.1">
    <property type="nucleotide sequence ID" value="NZ_CAAGSM010000001.1"/>
</dbReference>
<sequence length="68" mass="7764">MDRKPISIPEFDGLVESGFPNNDVVFFTEQNETGKTGFGVHFFANNKYQQCLTGGLYKYKRNPLETIN</sequence>
<keyword evidence="2" id="KW-1185">Reference proteome</keyword>
<name>A0A099T1U4_METMT</name>
<gene>
    <name evidence="1" type="ORF">LI82_10830</name>
</gene>
<dbReference type="OrthoDB" id="27015at2157"/>
<proteinExistence type="predicted"/>
<evidence type="ECO:0000313" key="1">
    <source>
        <dbReference type="EMBL" id="KGK98206.1"/>
    </source>
</evidence>
<dbReference type="AlphaFoldDB" id="A0A099T1U4"/>
<comment type="caution">
    <text evidence="1">The sequence shown here is derived from an EMBL/GenBank/DDBJ whole genome shotgun (WGS) entry which is preliminary data.</text>
</comment>
<accession>A0A099T1U4</accession>
<organism evidence="1 2">
    <name type="scientific">Methanococcoides methylutens</name>
    <dbReference type="NCBI Taxonomy" id="2226"/>
    <lineage>
        <taxon>Archaea</taxon>
        <taxon>Methanobacteriati</taxon>
        <taxon>Methanobacteriota</taxon>
        <taxon>Stenosarchaea group</taxon>
        <taxon>Methanomicrobia</taxon>
        <taxon>Methanosarcinales</taxon>
        <taxon>Methanosarcinaceae</taxon>
        <taxon>Methanococcoides</taxon>
    </lineage>
</organism>
<dbReference type="EMBL" id="JRHO01000014">
    <property type="protein sequence ID" value="KGK98206.1"/>
    <property type="molecule type" value="Genomic_DNA"/>
</dbReference>
<protein>
    <submittedName>
        <fullName evidence="1">Uncharacterized protein</fullName>
    </submittedName>
</protein>
<reference evidence="1 2" key="1">
    <citation type="submission" date="2014-09" db="EMBL/GenBank/DDBJ databases">
        <title>Draft genome sequence of an obligately methylotrophic methanogen, Methanococcoides methylutens, isolated from marine sediment.</title>
        <authorList>
            <person name="Guan Y."/>
            <person name="Ngugi D.K."/>
            <person name="Blom J."/>
            <person name="Ali S."/>
            <person name="Ferry J.G."/>
            <person name="Stingl U."/>
        </authorList>
    </citation>
    <scope>NUCLEOTIDE SEQUENCE [LARGE SCALE GENOMIC DNA]</scope>
    <source>
        <strain evidence="1 2">DSM 2657</strain>
    </source>
</reference>
<dbReference type="Proteomes" id="UP000029859">
    <property type="component" value="Unassembled WGS sequence"/>
</dbReference>